<sequence>MQRAVQEYLYFPVFYEDDLFYNGKVKKIEGEEILMKFLEKRAGNFRWPRRDQEEKVNIKFIFYGPVQLYGNDKFTKDVDQIIVAYQFYKKNSLAI</sequence>
<keyword evidence="2" id="KW-1185">Reference proteome</keyword>
<evidence type="ECO:0000313" key="1">
    <source>
        <dbReference type="EMBL" id="GBN62511.1"/>
    </source>
</evidence>
<dbReference type="Proteomes" id="UP000499080">
    <property type="component" value="Unassembled WGS sequence"/>
</dbReference>
<reference evidence="1 2" key="1">
    <citation type="journal article" date="2019" name="Sci. Rep.">
        <title>Orb-weaving spider Araneus ventricosus genome elucidates the spidroin gene catalogue.</title>
        <authorList>
            <person name="Kono N."/>
            <person name="Nakamura H."/>
            <person name="Ohtoshi R."/>
            <person name="Moran D.A.P."/>
            <person name="Shinohara A."/>
            <person name="Yoshida Y."/>
            <person name="Fujiwara M."/>
            <person name="Mori M."/>
            <person name="Tomita M."/>
            <person name="Arakawa K."/>
        </authorList>
    </citation>
    <scope>NUCLEOTIDE SEQUENCE [LARGE SCALE GENOMIC DNA]</scope>
</reference>
<gene>
    <name evidence="1" type="ORF">AVEN_238646_1</name>
</gene>
<proteinExistence type="predicted"/>
<organism evidence="1 2">
    <name type="scientific">Araneus ventricosus</name>
    <name type="common">Orbweaver spider</name>
    <name type="synonym">Epeira ventricosa</name>
    <dbReference type="NCBI Taxonomy" id="182803"/>
    <lineage>
        <taxon>Eukaryota</taxon>
        <taxon>Metazoa</taxon>
        <taxon>Ecdysozoa</taxon>
        <taxon>Arthropoda</taxon>
        <taxon>Chelicerata</taxon>
        <taxon>Arachnida</taxon>
        <taxon>Araneae</taxon>
        <taxon>Araneomorphae</taxon>
        <taxon>Entelegynae</taxon>
        <taxon>Araneoidea</taxon>
        <taxon>Araneidae</taxon>
        <taxon>Araneus</taxon>
    </lineage>
</organism>
<accession>A0A4Y2QGU1</accession>
<dbReference type="EMBL" id="BGPR01138592">
    <property type="protein sequence ID" value="GBN62511.1"/>
    <property type="molecule type" value="Genomic_DNA"/>
</dbReference>
<evidence type="ECO:0000313" key="2">
    <source>
        <dbReference type="Proteomes" id="UP000499080"/>
    </source>
</evidence>
<dbReference type="AlphaFoldDB" id="A0A4Y2QGU1"/>
<protein>
    <submittedName>
        <fullName evidence="1">Uncharacterized protein</fullName>
    </submittedName>
</protein>
<comment type="caution">
    <text evidence="1">The sequence shown here is derived from an EMBL/GenBank/DDBJ whole genome shotgun (WGS) entry which is preliminary data.</text>
</comment>
<name>A0A4Y2QGU1_ARAVE</name>